<gene>
    <name evidence="3" type="ORF">BJ986_000253</name>
</gene>
<feature type="domain" description="YCII-related" evidence="2">
    <location>
        <begin position="43"/>
        <end position="94"/>
    </location>
</feature>
<dbReference type="AlphaFoldDB" id="A0A852WJR8"/>
<dbReference type="InterPro" id="IPR005545">
    <property type="entry name" value="YCII"/>
</dbReference>
<dbReference type="RefSeq" id="WP_179420345.1">
    <property type="nucleotide sequence ID" value="NZ_JACCAB010000001.1"/>
</dbReference>
<dbReference type="Gene3D" id="3.30.70.1060">
    <property type="entry name" value="Dimeric alpha+beta barrel"/>
    <property type="match status" value="1"/>
</dbReference>
<evidence type="ECO:0000313" key="4">
    <source>
        <dbReference type="Proteomes" id="UP000573599"/>
    </source>
</evidence>
<sequence length="111" mass="11492">MSKFLFIYHAPTTPAEAAPADPAEMEAVMGQWMEWAGRVGDGMVDFGTPLAGGVQVTPAGTSPSTREVAGYSIIEAADMDAALALAQGHPHLNMPGGCTIEVHEAQPVPGM</sequence>
<name>A0A852WJR8_9MICO</name>
<reference evidence="3 4" key="1">
    <citation type="submission" date="2020-07" db="EMBL/GenBank/DDBJ databases">
        <title>Sequencing the genomes of 1000 actinobacteria strains.</title>
        <authorList>
            <person name="Klenk H.-P."/>
        </authorList>
    </citation>
    <scope>NUCLEOTIDE SEQUENCE [LARGE SCALE GENOMIC DNA]</scope>
    <source>
        <strain evidence="3 4">DSM 23987</strain>
    </source>
</reference>
<evidence type="ECO:0000256" key="1">
    <source>
        <dbReference type="ARBA" id="ARBA00007689"/>
    </source>
</evidence>
<protein>
    <recommendedName>
        <fullName evidence="2">YCII-related domain-containing protein</fullName>
    </recommendedName>
</protein>
<comment type="similarity">
    <text evidence="1">Belongs to the YciI family.</text>
</comment>
<evidence type="ECO:0000259" key="2">
    <source>
        <dbReference type="Pfam" id="PF03795"/>
    </source>
</evidence>
<dbReference type="SUPFAM" id="SSF54909">
    <property type="entry name" value="Dimeric alpha+beta barrel"/>
    <property type="match status" value="1"/>
</dbReference>
<dbReference type="Pfam" id="PF03795">
    <property type="entry name" value="YCII"/>
    <property type="match status" value="1"/>
</dbReference>
<evidence type="ECO:0000313" key="3">
    <source>
        <dbReference type="EMBL" id="NYG05766.1"/>
    </source>
</evidence>
<proteinExistence type="inferred from homology"/>
<dbReference type="EMBL" id="JACCAB010000001">
    <property type="protein sequence ID" value="NYG05766.1"/>
    <property type="molecule type" value="Genomic_DNA"/>
</dbReference>
<dbReference type="Proteomes" id="UP000573599">
    <property type="component" value="Unassembled WGS sequence"/>
</dbReference>
<dbReference type="InterPro" id="IPR011008">
    <property type="entry name" value="Dimeric_a/b-barrel"/>
</dbReference>
<keyword evidence="4" id="KW-1185">Reference proteome</keyword>
<organism evidence="3 4">
    <name type="scientific">Pedococcus badiiscoriae</name>
    <dbReference type="NCBI Taxonomy" id="642776"/>
    <lineage>
        <taxon>Bacteria</taxon>
        <taxon>Bacillati</taxon>
        <taxon>Actinomycetota</taxon>
        <taxon>Actinomycetes</taxon>
        <taxon>Micrococcales</taxon>
        <taxon>Intrasporangiaceae</taxon>
        <taxon>Pedococcus</taxon>
    </lineage>
</organism>
<comment type="caution">
    <text evidence="3">The sequence shown here is derived from an EMBL/GenBank/DDBJ whole genome shotgun (WGS) entry which is preliminary data.</text>
</comment>
<accession>A0A852WJR8</accession>